<accession>A0AAD9IZT8</accession>
<name>A0AAD9IZT8_9ANNE</name>
<proteinExistence type="predicted"/>
<gene>
    <name evidence="1" type="ORF">LSH36_845g00006</name>
</gene>
<dbReference type="AlphaFoldDB" id="A0AAD9IZT8"/>
<sequence>MQRPNIVFVSPTQNPSCVMVPQQLQPVEQPVQTYVLIQDSAQQSGYTQQQPMWLLVRRFRVKSTTAANDLLKETDIYFNLNR</sequence>
<comment type="caution">
    <text evidence="1">The sequence shown here is derived from an EMBL/GenBank/DDBJ whole genome shotgun (WGS) entry which is preliminary data.</text>
</comment>
<evidence type="ECO:0000313" key="1">
    <source>
        <dbReference type="EMBL" id="KAK2143383.1"/>
    </source>
</evidence>
<organism evidence="1 2">
    <name type="scientific">Paralvinella palmiformis</name>
    <dbReference type="NCBI Taxonomy" id="53620"/>
    <lineage>
        <taxon>Eukaryota</taxon>
        <taxon>Metazoa</taxon>
        <taxon>Spiralia</taxon>
        <taxon>Lophotrochozoa</taxon>
        <taxon>Annelida</taxon>
        <taxon>Polychaeta</taxon>
        <taxon>Sedentaria</taxon>
        <taxon>Canalipalpata</taxon>
        <taxon>Terebellida</taxon>
        <taxon>Terebelliformia</taxon>
        <taxon>Alvinellidae</taxon>
        <taxon>Paralvinella</taxon>
    </lineage>
</organism>
<protein>
    <submittedName>
        <fullName evidence="1">Uncharacterized protein</fullName>
    </submittedName>
</protein>
<dbReference type="EMBL" id="JAODUP010000845">
    <property type="protein sequence ID" value="KAK2143383.1"/>
    <property type="molecule type" value="Genomic_DNA"/>
</dbReference>
<dbReference type="Proteomes" id="UP001208570">
    <property type="component" value="Unassembled WGS sequence"/>
</dbReference>
<keyword evidence="2" id="KW-1185">Reference proteome</keyword>
<evidence type="ECO:0000313" key="2">
    <source>
        <dbReference type="Proteomes" id="UP001208570"/>
    </source>
</evidence>
<reference evidence="1" key="1">
    <citation type="journal article" date="2023" name="Mol. Biol. Evol.">
        <title>Third-Generation Sequencing Reveals the Adaptive Role of the Epigenome in Three Deep-Sea Polychaetes.</title>
        <authorList>
            <person name="Perez M."/>
            <person name="Aroh O."/>
            <person name="Sun Y."/>
            <person name="Lan Y."/>
            <person name="Juniper S.K."/>
            <person name="Young C.R."/>
            <person name="Angers B."/>
            <person name="Qian P.Y."/>
        </authorList>
    </citation>
    <scope>NUCLEOTIDE SEQUENCE</scope>
    <source>
        <strain evidence="1">P08H-3</strain>
    </source>
</reference>